<evidence type="ECO:0000259" key="10">
    <source>
        <dbReference type="Pfam" id="PF00905"/>
    </source>
</evidence>
<dbReference type="InterPro" id="IPR012338">
    <property type="entry name" value="Beta-lactam/transpept-like"/>
</dbReference>
<evidence type="ECO:0000256" key="9">
    <source>
        <dbReference type="ARBA" id="ARBA00023316"/>
    </source>
</evidence>
<evidence type="ECO:0000256" key="4">
    <source>
        <dbReference type="ARBA" id="ARBA00022692"/>
    </source>
</evidence>
<dbReference type="EMBL" id="JBHSSM010000023">
    <property type="protein sequence ID" value="MFC6316021.1"/>
    <property type="molecule type" value="Genomic_DNA"/>
</dbReference>
<name>A0ABW1USP1_9LACO</name>
<dbReference type="InterPro" id="IPR036138">
    <property type="entry name" value="PBP_dimer_sf"/>
</dbReference>
<proteinExistence type="inferred from homology"/>
<keyword evidence="13" id="KW-1185">Reference proteome</keyword>
<evidence type="ECO:0000259" key="11">
    <source>
        <dbReference type="Pfam" id="PF03717"/>
    </source>
</evidence>
<feature type="domain" description="Penicillin-binding protein dimerisation" evidence="11">
    <location>
        <begin position="64"/>
        <end position="305"/>
    </location>
</feature>
<dbReference type="Gene3D" id="3.40.710.10">
    <property type="entry name" value="DD-peptidase/beta-lactamase superfamily"/>
    <property type="match status" value="1"/>
</dbReference>
<evidence type="ECO:0000256" key="3">
    <source>
        <dbReference type="ARBA" id="ARBA00022475"/>
    </source>
</evidence>
<evidence type="ECO:0000256" key="8">
    <source>
        <dbReference type="ARBA" id="ARBA00023136"/>
    </source>
</evidence>
<comment type="subcellular location">
    <subcellularLocation>
        <location evidence="1">Cell membrane</location>
        <topology evidence="1">Single-pass membrane protein</topology>
    </subcellularLocation>
</comment>
<dbReference type="PANTHER" id="PTHR30627">
    <property type="entry name" value="PEPTIDOGLYCAN D,D-TRANSPEPTIDASE"/>
    <property type="match status" value="1"/>
</dbReference>
<keyword evidence="6" id="KW-0573">Peptidoglycan synthesis</keyword>
<sequence>MRRQRTRKAKPKTSSLRFRLNLLFFIAFLLLAILVAQLGYLQIVFGDKFEAEVERTDKTVISGNVPRGMIYDTKGRVLVGNEAQNAITYTKGINVKSEEMLSVARKLSQYLTVPETTLQASALADYYLASTAHYQSVLTKLPKNQRVNSAGDSLAENKLYHNASQYVQANVKQDLTPAQRQVAIIYTKMAAAYQLSTVFIKNQAVTATEVAEIGEHLSDLPGIAVGTNWQREYPNGDSIRSILGNVTTEQQGLPEDSLDSMLASGYSRNDRVGNSYLEKQYESILRGTKSQTEVEVSNSNQILNSVSAYSGQKGSDLNLTIDSAYQTKVEAELAKVYASAKTAGDTQYSDGAYAVAMDPNTGAIKAIAGIQNDPKTGKTTDDALGVINRTFVMGSSIKAAMVLGALQKGVISVDNNTIADTPLYLPATPIKKSVYPVGTFSSLNAVSALEVSSNIYMMWLAMREANAVYTPHSYIKMKNDNIFQDMRNNFQQYGLGYKTGIDLPGEIDGYLGTTKVNGQLKSGSVLDLSYGNYDAYTLIQMIQYISTVANGGYRMEPYVVDSVQKTTDAGKIKTTTYQRQPLVLNRVDVTNGQLALVKQGLYNVVHGTNAWGTAHALKDVTPAIAAKTGTAQSFYYDPTNPTNANPPETTTLSFVGYAPADKPKVAIAIVFPNLSTSSKGGYNTTLAKAMIEDYFKIEGNN</sequence>
<protein>
    <submittedName>
        <fullName evidence="12">Peptidoglycan D,D-transpeptidase FtsI family protein</fullName>
    </submittedName>
</protein>
<evidence type="ECO:0000256" key="7">
    <source>
        <dbReference type="ARBA" id="ARBA00022989"/>
    </source>
</evidence>
<keyword evidence="5" id="KW-0133">Cell shape</keyword>
<dbReference type="InterPro" id="IPR005311">
    <property type="entry name" value="PBP_dimer"/>
</dbReference>
<evidence type="ECO:0000256" key="2">
    <source>
        <dbReference type="ARBA" id="ARBA00007171"/>
    </source>
</evidence>
<dbReference type="Proteomes" id="UP001596310">
    <property type="component" value="Unassembled WGS sequence"/>
</dbReference>
<evidence type="ECO:0000256" key="1">
    <source>
        <dbReference type="ARBA" id="ARBA00004162"/>
    </source>
</evidence>
<keyword evidence="9" id="KW-0961">Cell wall biogenesis/degradation</keyword>
<keyword evidence="7" id="KW-1133">Transmembrane helix</keyword>
<dbReference type="Gene3D" id="3.90.1310.10">
    <property type="entry name" value="Penicillin-binding protein 2a (Domain 2)"/>
    <property type="match status" value="1"/>
</dbReference>
<dbReference type="SUPFAM" id="SSF56519">
    <property type="entry name" value="Penicillin binding protein dimerisation domain"/>
    <property type="match status" value="1"/>
</dbReference>
<organism evidence="12 13">
    <name type="scientific">Lapidilactobacillus achengensis</name>
    <dbReference type="NCBI Taxonomy" id="2486000"/>
    <lineage>
        <taxon>Bacteria</taxon>
        <taxon>Bacillati</taxon>
        <taxon>Bacillota</taxon>
        <taxon>Bacilli</taxon>
        <taxon>Lactobacillales</taxon>
        <taxon>Lactobacillaceae</taxon>
        <taxon>Lapidilactobacillus</taxon>
    </lineage>
</organism>
<evidence type="ECO:0000313" key="13">
    <source>
        <dbReference type="Proteomes" id="UP001596310"/>
    </source>
</evidence>
<dbReference type="Pfam" id="PF03717">
    <property type="entry name" value="PBP_dimer"/>
    <property type="match status" value="1"/>
</dbReference>
<dbReference type="PANTHER" id="PTHR30627:SF2">
    <property type="entry name" value="PEPTIDOGLYCAN D,D-TRANSPEPTIDASE MRDA"/>
    <property type="match status" value="1"/>
</dbReference>
<dbReference type="SUPFAM" id="SSF56601">
    <property type="entry name" value="beta-lactamase/transpeptidase-like"/>
    <property type="match status" value="1"/>
</dbReference>
<comment type="similarity">
    <text evidence="2">Belongs to the transpeptidase family.</text>
</comment>
<reference evidence="13" key="1">
    <citation type="journal article" date="2019" name="Int. J. Syst. Evol. Microbiol.">
        <title>The Global Catalogue of Microorganisms (GCM) 10K type strain sequencing project: providing services to taxonomists for standard genome sequencing and annotation.</title>
        <authorList>
            <consortium name="The Broad Institute Genomics Platform"/>
            <consortium name="The Broad Institute Genome Sequencing Center for Infectious Disease"/>
            <person name="Wu L."/>
            <person name="Ma J."/>
        </authorList>
    </citation>
    <scope>NUCLEOTIDE SEQUENCE [LARGE SCALE GENOMIC DNA]</scope>
    <source>
        <strain evidence="13">CCM 8897</strain>
    </source>
</reference>
<keyword evidence="8" id="KW-0472">Membrane</keyword>
<evidence type="ECO:0000256" key="5">
    <source>
        <dbReference type="ARBA" id="ARBA00022960"/>
    </source>
</evidence>
<dbReference type="Pfam" id="PF00905">
    <property type="entry name" value="Transpeptidase"/>
    <property type="match status" value="1"/>
</dbReference>
<accession>A0ABW1USP1</accession>
<dbReference type="RefSeq" id="WP_379861800.1">
    <property type="nucleotide sequence ID" value="NZ_JBHSSM010000023.1"/>
</dbReference>
<dbReference type="InterPro" id="IPR050515">
    <property type="entry name" value="Beta-lactam/transpept"/>
</dbReference>
<feature type="domain" description="Penicillin-binding protein transpeptidase" evidence="10">
    <location>
        <begin position="353"/>
        <end position="691"/>
    </location>
</feature>
<evidence type="ECO:0000256" key="6">
    <source>
        <dbReference type="ARBA" id="ARBA00022984"/>
    </source>
</evidence>
<dbReference type="Gene3D" id="1.10.10.1230">
    <property type="entry name" value="Penicillin-binding protein, N-terminal non-catalytic domain, head sub-domain"/>
    <property type="match status" value="1"/>
</dbReference>
<gene>
    <name evidence="12" type="ORF">ACFQHW_10650</name>
</gene>
<comment type="caution">
    <text evidence="12">The sequence shown here is derived from an EMBL/GenBank/DDBJ whole genome shotgun (WGS) entry which is preliminary data.</text>
</comment>
<evidence type="ECO:0000313" key="12">
    <source>
        <dbReference type="EMBL" id="MFC6316021.1"/>
    </source>
</evidence>
<keyword evidence="4" id="KW-0812">Transmembrane</keyword>
<keyword evidence="3" id="KW-1003">Cell membrane</keyword>
<dbReference type="InterPro" id="IPR001460">
    <property type="entry name" value="PCN-bd_Tpept"/>
</dbReference>